<accession>A0A1B7JSW8</accession>
<dbReference type="OrthoDB" id="8689941at2"/>
<evidence type="ECO:0000313" key="3">
    <source>
        <dbReference type="EMBL" id="OAT50814.1"/>
    </source>
</evidence>
<organism evidence="3 4">
    <name type="scientific">Providencia heimbachae ATCC 35613</name>
    <dbReference type="NCBI Taxonomy" id="1354272"/>
    <lineage>
        <taxon>Bacteria</taxon>
        <taxon>Pseudomonadati</taxon>
        <taxon>Pseudomonadota</taxon>
        <taxon>Gammaproteobacteria</taxon>
        <taxon>Enterobacterales</taxon>
        <taxon>Morganellaceae</taxon>
        <taxon>Providencia</taxon>
    </lineage>
</organism>
<protein>
    <submittedName>
        <fullName evidence="3">Periplasmic protein</fullName>
    </submittedName>
</protein>
<keyword evidence="4" id="KW-1185">Reference proteome</keyword>
<evidence type="ECO:0000256" key="2">
    <source>
        <dbReference type="SAM" id="SignalP"/>
    </source>
</evidence>
<dbReference type="Proteomes" id="UP000078224">
    <property type="component" value="Unassembled WGS sequence"/>
</dbReference>
<feature type="signal peptide" evidence="2">
    <location>
        <begin position="1"/>
        <end position="22"/>
    </location>
</feature>
<comment type="caution">
    <text evidence="3">The sequence shown here is derived from an EMBL/GenBank/DDBJ whole genome shotgun (WGS) entry which is preliminary data.</text>
</comment>
<gene>
    <name evidence="3" type="ORF">M998_2454</name>
</gene>
<evidence type="ECO:0000313" key="4">
    <source>
        <dbReference type="Proteomes" id="UP000078224"/>
    </source>
</evidence>
<feature type="chain" id="PRO_5008595485" evidence="2">
    <location>
        <begin position="23"/>
        <end position="134"/>
    </location>
</feature>
<dbReference type="RefSeq" id="WP_068909094.1">
    <property type="nucleotide sequence ID" value="NZ_LXEW01000035.1"/>
</dbReference>
<name>A0A1B7JSW8_9GAMM</name>
<dbReference type="Pfam" id="PF06476">
    <property type="entry name" value="DUF1090"/>
    <property type="match status" value="1"/>
</dbReference>
<reference evidence="3 4" key="1">
    <citation type="submission" date="2016-04" db="EMBL/GenBank/DDBJ databases">
        <title>ATOL: Assembling a taxonomically balanced genome-scale reconstruction of the evolutionary history of the Enterobacteriaceae.</title>
        <authorList>
            <person name="Plunkett G.III."/>
            <person name="Neeno-Eckwall E.C."/>
            <person name="Glasner J.D."/>
            <person name="Perna N.T."/>
        </authorList>
    </citation>
    <scope>NUCLEOTIDE SEQUENCE [LARGE SCALE GENOMIC DNA]</scope>
    <source>
        <strain evidence="3 4">ATCC 35613</strain>
    </source>
</reference>
<dbReference type="AlphaFoldDB" id="A0A1B7JSW8"/>
<proteinExistence type="predicted"/>
<evidence type="ECO:0000256" key="1">
    <source>
        <dbReference type="SAM" id="MobiDB-lite"/>
    </source>
</evidence>
<feature type="region of interest" description="Disordered" evidence="1">
    <location>
        <begin position="91"/>
        <end position="110"/>
    </location>
</feature>
<sequence>MKKLVIITAASIAFFASASAMAAQPQNGCDIKKQKIEKQIEYAKAHGNSHQMNGLQRALDNVNAYCTPESLYRDSQKEVAEKMEKVKEREAELLEEKQKGDDSQKIAKRERKLAEAQEELNQAQAELKTYKEAL</sequence>
<dbReference type="EMBL" id="LXEW01000035">
    <property type="protein sequence ID" value="OAT50814.1"/>
    <property type="molecule type" value="Genomic_DNA"/>
</dbReference>
<dbReference type="PATRIC" id="fig|1354272.4.peg.2497"/>
<keyword evidence="2" id="KW-0732">Signal</keyword>
<dbReference type="InterPro" id="IPR009468">
    <property type="entry name" value="DUF1090"/>
</dbReference>